<feature type="transmembrane region" description="Helical" evidence="1">
    <location>
        <begin position="188"/>
        <end position="207"/>
    </location>
</feature>
<comment type="caution">
    <text evidence="2">The sequence shown here is derived from an EMBL/GenBank/DDBJ whole genome shotgun (WGS) entry which is preliminary data.</text>
</comment>
<feature type="transmembrane region" description="Helical" evidence="1">
    <location>
        <begin position="123"/>
        <end position="147"/>
    </location>
</feature>
<protein>
    <recommendedName>
        <fullName evidence="4">Integral membrane protein</fullName>
    </recommendedName>
</protein>
<feature type="transmembrane region" description="Helical" evidence="1">
    <location>
        <begin position="85"/>
        <end position="103"/>
    </location>
</feature>
<organism evidence="2 3">
    <name type="scientific">Amycolatopsis minnesotensis</name>
    <dbReference type="NCBI Taxonomy" id="337894"/>
    <lineage>
        <taxon>Bacteria</taxon>
        <taxon>Bacillati</taxon>
        <taxon>Actinomycetota</taxon>
        <taxon>Actinomycetes</taxon>
        <taxon>Pseudonocardiales</taxon>
        <taxon>Pseudonocardiaceae</taxon>
        <taxon>Amycolatopsis</taxon>
    </lineage>
</organism>
<name>A0ABP5DFI6_9PSEU</name>
<dbReference type="Proteomes" id="UP001501116">
    <property type="component" value="Unassembled WGS sequence"/>
</dbReference>
<reference evidence="3" key="1">
    <citation type="journal article" date="2019" name="Int. J. Syst. Evol. Microbiol.">
        <title>The Global Catalogue of Microorganisms (GCM) 10K type strain sequencing project: providing services to taxonomists for standard genome sequencing and annotation.</title>
        <authorList>
            <consortium name="The Broad Institute Genomics Platform"/>
            <consortium name="The Broad Institute Genome Sequencing Center for Infectious Disease"/>
            <person name="Wu L."/>
            <person name="Ma J."/>
        </authorList>
    </citation>
    <scope>NUCLEOTIDE SEQUENCE [LARGE SCALE GENOMIC DNA]</scope>
    <source>
        <strain evidence="3">JCM 14545</strain>
    </source>
</reference>
<evidence type="ECO:0000256" key="1">
    <source>
        <dbReference type="SAM" id="Phobius"/>
    </source>
</evidence>
<evidence type="ECO:0000313" key="2">
    <source>
        <dbReference type="EMBL" id="GAA1978196.1"/>
    </source>
</evidence>
<dbReference type="EMBL" id="BAAANN010000030">
    <property type="protein sequence ID" value="GAA1978196.1"/>
    <property type="molecule type" value="Genomic_DNA"/>
</dbReference>
<keyword evidence="1" id="KW-1133">Transmembrane helix</keyword>
<keyword evidence="1" id="KW-0812">Transmembrane</keyword>
<feature type="transmembrane region" description="Helical" evidence="1">
    <location>
        <begin position="159"/>
        <end position="182"/>
    </location>
</feature>
<accession>A0ABP5DFI6</accession>
<evidence type="ECO:0000313" key="3">
    <source>
        <dbReference type="Proteomes" id="UP001501116"/>
    </source>
</evidence>
<sequence length="220" mass="22440">MTALVHETDPVEGYLAALAAAVHGPAKARTRMLAEIRDGLEDAVSAQGSIPRHHAAARALRGFGTVEEVAASCQLELTIAQTRHTSRALALTVPFLLACWYLIRTAGPSGDGQVPRVAQLVAAHLTGAATIAAVLAAAALAATGTLARWLPTPPGLPRVVAWTSTSTGAAMAVATIALLAASPSSANWPLVVLAGLFTAVSHAMVAGSARACRECARLTC</sequence>
<gene>
    <name evidence="2" type="ORF">GCM10009754_62610</name>
</gene>
<keyword evidence="1" id="KW-0472">Membrane</keyword>
<evidence type="ECO:0008006" key="4">
    <source>
        <dbReference type="Google" id="ProtNLM"/>
    </source>
</evidence>
<dbReference type="RefSeq" id="WP_344427051.1">
    <property type="nucleotide sequence ID" value="NZ_BAAANN010000030.1"/>
</dbReference>
<proteinExistence type="predicted"/>
<keyword evidence="3" id="KW-1185">Reference proteome</keyword>
<dbReference type="Pfam" id="PF22564">
    <property type="entry name" value="HAAS"/>
    <property type="match status" value="1"/>
</dbReference>